<keyword evidence="2" id="KW-1185">Reference proteome</keyword>
<protein>
    <recommendedName>
        <fullName evidence="3">Integrase catalytic domain-containing protein</fullName>
    </recommendedName>
</protein>
<evidence type="ECO:0000313" key="1">
    <source>
        <dbReference type="EMBL" id="NBD23070.1"/>
    </source>
</evidence>
<accession>A0ABW9XKC7</accession>
<dbReference type="EMBL" id="JAAAMV010000002">
    <property type="protein sequence ID" value="NBD23070.1"/>
    <property type="molecule type" value="Genomic_DNA"/>
</dbReference>
<gene>
    <name evidence="1" type="ORF">GT019_04220</name>
</gene>
<organism evidence="1 2">
    <name type="scientific">Paenibacillus glycinis</name>
    <dbReference type="NCBI Taxonomy" id="2697035"/>
    <lineage>
        <taxon>Bacteria</taxon>
        <taxon>Bacillati</taxon>
        <taxon>Bacillota</taxon>
        <taxon>Bacilli</taxon>
        <taxon>Bacillales</taxon>
        <taxon>Paenibacillaceae</taxon>
        <taxon>Paenibacillus</taxon>
    </lineage>
</organism>
<reference evidence="1 2" key="1">
    <citation type="submission" date="2020-01" db="EMBL/GenBank/DDBJ databases">
        <title>Paenibacillus soybeanensis sp. nov. isolated from the nodules of soybean (Glycine max(L.) Merr).</title>
        <authorList>
            <person name="Wang H."/>
        </authorList>
    </citation>
    <scope>NUCLEOTIDE SEQUENCE [LARGE SCALE GENOMIC DNA]</scope>
    <source>
        <strain evidence="1 2">T1</strain>
    </source>
</reference>
<proteinExistence type="predicted"/>
<sequence length="62" mass="7410">MIQSMSRRVGRCIDNGPMESFWGTLKCEKYYLHTYLTFEELERDIQAYHIIDEVLTDHRNGV</sequence>
<evidence type="ECO:0000313" key="2">
    <source>
        <dbReference type="Proteomes" id="UP000665561"/>
    </source>
</evidence>
<evidence type="ECO:0008006" key="3">
    <source>
        <dbReference type="Google" id="ProtNLM"/>
    </source>
</evidence>
<name>A0ABW9XKC7_9BACL</name>
<dbReference type="Proteomes" id="UP000665561">
    <property type="component" value="Unassembled WGS sequence"/>
</dbReference>
<comment type="caution">
    <text evidence="1">The sequence shown here is derived from an EMBL/GenBank/DDBJ whole genome shotgun (WGS) entry which is preliminary data.</text>
</comment>